<evidence type="ECO:0000256" key="3">
    <source>
        <dbReference type="ARBA" id="ARBA00010136"/>
    </source>
</evidence>
<feature type="non-terminal residue" evidence="16">
    <location>
        <position position="1"/>
    </location>
</feature>
<dbReference type="SMART" id="SM01263">
    <property type="entry name" value="Leuk-A4-hydro_C"/>
    <property type="match status" value="1"/>
</dbReference>
<keyword evidence="7 14" id="KW-0479">Metal-binding</keyword>
<dbReference type="InterPro" id="IPR038502">
    <property type="entry name" value="M1_LTA-4_hydro/amino_C_sf"/>
</dbReference>
<dbReference type="PANTHER" id="PTHR45726:SF3">
    <property type="entry name" value="LEUKOTRIENE A-4 HYDROLASE"/>
    <property type="match status" value="1"/>
</dbReference>
<evidence type="ECO:0000256" key="13">
    <source>
        <dbReference type="PIRSR" id="PIRSR634015-2"/>
    </source>
</evidence>
<dbReference type="Pfam" id="PF17900">
    <property type="entry name" value="Peptidase_M1_N"/>
    <property type="match status" value="1"/>
</dbReference>
<evidence type="ECO:0000256" key="8">
    <source>
        <dbReference type="ARBA" id="ARBA00022801"/>
    </source>
</evidence>
<dbReference type="OrthoDB" id="79562at2759"/>
<dbReference type="InterPro" id="IPR015211">
    <property type="entry name" value="Peptidase_M1_C"/>
</dbReference>
<dbReference type="AlphaFoldDB" id="A0A6L2Q0U0"/>
<dbReference type="GO" id="GO:0043171">
    <property type="term" value="P:peptide catabolic process"/>
    <property type="evidence" value="ECO:0007669"/>
    <property type="project" value="TreeGrafter"/>
</dbReference>
<keyword evidence="11" id="KW-0449">Lipoprotein</keyword>
<feature type="domain" description="Peptidase M1 leukotriene A4 hydrolase/aminopeptidase C-terminal" evidence="15">
    <location>
        <begin position="362"/>
        <end position="489"/>
    </location>
</feature>
<keyword evidence="5" id="KW-0472">Membrane</keyword>
<dbReference type="PRINTS" id="PR00756">
    <property type="entry name" value="ALADIPTASE"/>
</dbReference>
<dbReference type="GO" id="GO:0006508">
    <property type="term" value="P:proteolysis"/>
    <property type="evidence" value="ECO:0007669"/>
    <property type="project" value="UniProtKB-KW"/>
</dbReference>
<feature type="binding site" evidence="14">
    <location>
        <position position="218"/>
    </location>
    <ligand>
        <name>Zn(2+)</name>
        <dbReference type="ChEBI" id="CHEBI:29105"/>
        <note>catalytic</note>
    </ligand>
</feature>
<name>A0A6L2Q0U0_COPFO</name>
<evidence type="ECO:0000256" key="9">
    <source>
        <dbReference type="ARBA" id="ARBA00022833"/>
    </source>
</evidence>
<dbReference type="InterPro" id="IPR014782">
    <property type="entry name" value="Peptidase_M1_dom"/>
</dbReference>
<evidence type="ECO:0000256" key="5">
    <source>
        <dbReference type="ARBA" id="ARBA00022622"/>
    </source>
</evidence>
<dbReference type="EMBL" id="BLKM01012987">
    <property type="protein sequence ID" value="GFG38329.1"/>
    <property type="molecule type" value="Genomic_DNA"/>
</dbReference>
<dbReference type="CDD" id="cd09599">
    <property type="entry name" value="M1_LTA4H"/>
    <property type="match status" value="1"/>
</dbReference>
<keyword evidence="10" id="KW-0482">Metalloprotease</keyword>
<feature type="binding site" evidence="13">
    <location>
        <begin position="166"/>
        <end position="171"/>
    </location>
    <ligand>
        <name>a peptide</name>
        <dbReference type="ChEBI" id="CHEBI:60466"/>
    </ligand>
</feature>
<proteinExistence type="inferred from homology"/>
<evidence type="ECO:0000259" key="15">
    <source>
        <dbReference type="SMART" id="SM01263"/>
    </source>
</evidence>
<feature type="binding site" evidence="13">
    <location>
        <begin position="35"/>
        <end position="37"/>
    </location>
    <ligand>
        <name>a peptide</name>
        <dbReference type="ChEBI" id="CHEBI:60466"/>
    </ligand>
</feature>
<feature type="active site" description="Proton donor" evidence="12">
    <location>
        <position position="283"/>
    </location>
</feature>
<accession>A0A6L2Q0U0</accession>
<dbReference type="InParanoid" id="A0A6L2Q0U0"/>
<feature type="binding site" evidence="14">
    <location>
        <position position="199"/>
    </location>
    <ligand>
        <name>Zn(2+)</name>
        <dbReference type="ChEBI" id="CHEBI:29105"/>
        <note>catalytic</note>
    </ligand>
</feature>
<organism evidence="16 17">
    <name type="scientific">Coptotermes formosanus</name>
    <name type="common">Formosan subterranean termite</name>
    <dbReference type="NCBI Taxonomy" id="36987"/>
    <lineage>
        <taxon>Eukaryota</taxon>
        <taxon>Metazoa</taxon>
        <taxon>Ecdysozoa</taxon>
        <taxon>Arthropoda</taxon>
        <taxon>Hexapoda</taxon>
        <taxon>Insecta</taxon>
        <taxon>Pterygota</taxon>
        <taxon>Neoptera</taxon>
        <taxon>Polyneoptera</taxon>
        <taxon>Dictyoptera</taxon>
        <taxon>Blattodea</taxon>
        <taxon>Blattoidea</taxon>
        <taxon>Termitoidae</taxon>
        <taxon>Rhinotermitidae</taxon>
        <taxon>Coptotermes</taxon>
    </lineage>
</organism>
<evidence type="ECO:0000256" key="7">
    <source>
        <dbReference type="ARBA" id="ARBA00022723"/>
    </source>
</evidence>
<dbReference type="FunCoup" id="A0A6L2Q0U0">
    <property type="interactions" value="1236"/>
</dbReference>
<dbReference type="GO" id="GO:0004177">
    <property type="term" value="F:aminopeptidase activity"/>
    <property type="evidence" value="ECO:0007669"/>
    <property type="project" value="TreeGrafter"/>
</dbReference>
<keyword evidence="4" id="KW-0963">Cytoplasm</keyword>
<dbReference type="InterPro" id="IPR027268">
    <property type="entry name" value="Peptidase_M4/M1_CTD_sf"/>
</dbReference>
<dbReference type="InterPro" id="IPR049980">
    <property type="entry name" value="LTA4H_cat"/>
</dbReference>
<keyword evidence="6" id="KW-0645">Protease</keyword>
<dbReference type="InterPro" id="IPR001930">
    <property type="entry name" value="Peptidase_M1"/>
</dbReference>
<comment type="cofactor">
    <cofactor evidence="14">
        <name>Zn(2+)</name>
        <dbReference type="ChEBI" id="CHEBI:29105"/>
    </cofactor>
    <text evidence="14">Binds 1 zinc ion per subunit.</text>
</comment>
<feature type="binding site" evidence="13">
    <location>
        <begin position="464"/>
        <end position="466"/>
    </location>
    <ligand>
        <name>a peptide</name>
        <dbReference type="ChEBI" id="CHEBI:60466"/>
    </ligand>
</feature>
<dbReference type="PANTHER" id="PTHR45726">
    <property type="entry name" value="LEUKOTRIENE A-4 HYDROLASE"/>
    <property type="match status" value="1"/>
</dbReference>
<dbReference type="InterPro" id="IPR042097">
    <property type="entry name" value="Aminopeptidase_N-like_N_sf"/>
</dbReference>
<gene>
    <name evidence="16" type="ORF">Cfor_10358</name>
</gene>
<evidence type="ECO:0000313" key="17">
    <source>
        <dbReference type="Proteomes" id="UP000502823"/>
    </source>
</evidence>
<dbReference type="GO" id="GO:0005886">
    <property type="term" value="C:plasma membrane"/>
    <property type="evidence" value="ECO:0007669"/>
    <property type="project" value="UniProtKB-SubCell"/>
</dbReference>
<evidence type="ECO:0000256" key="4">
    <source>
        <dbReference type="ARBA" id="ARBA00022490"/>
    </source>
</evidence>
<evidence type="ECO:0000256" key="6">
    <source>
        <dbReference type="ARBA" id="ARBA00022670"/>
    </source>
</evidence>
<dbReference type="GO" id="GO:0004301">
    <property type="term" value="F:epoxide hydrolase activity"/>
    <property type="evidence" value="ECO:0007669"/>
    <property type="project" value="TreeGrafter"/>
</dbReference>
<evidence type="ECO:0000256" key="1">
    <source>
        <dbReference type="ARBA" id="ARBA00004496"/>
    </source>
</evidence>
<feature type="active site" description="Proton acceptor" evidence="12">
    <location>
        <position position="196"/>
    </location>
</feature>
<dbReference type="Gene3D" id="1.25.40.320">
    <property type="entry name" value="Peptidase M1, leukotriene A4 hydrolase/aminopeptidase C-terminal domain"/>
    <property type="match status" value="1"/>
</dbReference>
<dbReference type="GO" id="GO:0005829">
    <property type="term" value="C:cytosol"/>
    <property type="evidence" value="ECO:0007669"/>
    <property type="project" value="TreeGrafter"/>
</dbReference>
<dbReference type="GO" id="GO:0008237">
    <property type="term" value="F:metallopeptidase activity"/>
    <property type="evidence" value="ECO:0007669"/>
    <property type="project" value="UniProtKB-KW"/>
</dbReference>
<dbReference type="InterPro" id="IPR016024">
    <property type="entry name" value="ARM-type_fold"/>
</dbReference>
<dbReference type="Gene3D" id="1.10.390.10">
    <property type="entry name" value="Neutral Protease Domain 2"/>
    <property type="match status" value="1"/>
</dbReference>
<dbReference type="Pfam" id="PF01433">
    <property type="entry name" value="Peptidase_M1"/>
    <property type="match status" value="1"/>
</dbReference>
<keyword evidence="5" id="KW-0325">Glycoprotein</keyword>
<keyword evidence="9 14" id="KW-0862">Zinc</keyword>
<comment type="caution">
    <text evidence="16">The sequence shown here is derived from an EMBL/GenBank/DDBJ whole genome shotgun (WGS) entry which is preliminary data.</text>
</comment>
<evidence type="ECO:0000256" key="11">
    <source>
        <dbReference type="ARBA" id="ARBA00023288"/>
    </source>
</evidence>
<sequence length="491" mass="55737">FILSIFYETDVNASALQWLSPEQTAGSKHPYLFSQCQAIHCRSMFPCQDTPSVKVTYTAEITAPPELTVLMSARRIGVPTVTSTGLKLHKFEQPVPIPVYLVAIAVGFLESRKLGPRSHVWSEQQVVDKAAYEFAETEEMLLVAESICGEYVWGIYDLLVLPPSFPYGGMENPCLTFVTPTLLAGDRSLASVVAHEISHSWTGNLVTNRNFEHFWLNEGFTRFVEGKIVGKLHGEKARHLSAIGGLKDLRAAIQHLGENNPLTCLVVDLKGVSPDDAFSAIPYEKGYILLFYLEELVGGAEAFDPFLRAYINKFKYTSIDTDDFKKFLYEYFPNNSKLNLVDWNEWLFKPGMPPVIPKYDNSLEKVCTDLRIKWMEWAATPDDACPFKPEDIKDMSSQQVKEFLAQLLEEQPLSVAKLQAMENTYNFNTVVNCEIRFRWLQLGIKGRWKEQVDRALDFVVEQGRMKYVRPLYRHLSLTQDTLCSVQGKLSA</sequence>
<dbReference type="FunFam" id="3.30.2010.30:FF:000001">
    <property type="entry name" value="Leukotriene A(4) hydrolase"/>
    <property type="match status" value="1"/>
</dbReference>
<evidence type="ECO:0000256" key="12">
    <source>
        <dbReference type="PIRSR" id="PIRSR634015-1"/>
    </source>
</evidence>
<dbReference type="Gene3D" id="2.60.40.1730">
    <property type="entry name" value="tricorn interacting facor f3 domain"/>
    <property type="match status" value="1"/>
</dbReference>
<dbReference type="InterPro" id="IPR045357">
    <property type="entry name" value="Aminopeptidase_N-like_N"/>
</dbReference>
<evidence type="ECO:0000256" key="10">
    <source>
        <dbReference type="ARBA" id="ARBA00023049"/>
    </source>
</evidence>
<dbReference type="GO" id="GO:0008270">
    <property type="term" value="F:zinc ion binding"/>
    <property type="evidence" value="ECO:0007669"/>
    <property type="project" value="InterPro"/>
</dbReference>
<dbReference type="Pfam" id="PF09127">
    <property type="entry name" value="Leuk-A4-hydro_C"/>
    <property type="match status" value="1"/>
</dbReference>
<keyword evidence="5" id="KW-0336">GPI-anchor</keyword>
<dbReference type="Gene3D" id="3.30.2010.30">
    <property type="match status" value="1"/>
</dbReference>
<comment type="similarity">
    <text evidence="3">Belongs to the peptidase M1 family.</text>
</comment>
<keyword evidence="17" id="KW-1185">Reference proteome</keyword>
<dbReference type="SUPFAM" id="SSF55486">
    <property type="entry name" value="Metalloproteases ('zincins'), catalytic domain"/>
    <property type="match status" value="1"/>
</dbReference>
<comment type="subcellular location">
    <subcellularLocation>
        <location evidence="2">Cell membrane</location>
        <topology evidence="2">Lipid-anchor</topology>
        <topology evidence="2">GPI-anchor</topology>
    </subcellularLocation>
    <subcellularLocation>
        <location evidence="1">Cytoplasm</location>
    </subcellularLocation>
</comment>
<dbReference type="SUPFAM" id="SSF48371">
    <property type="entry name" value="ARM repeat"/>
    <property type="match status" value="1"/>
</dbReference>
<evidence type="ECO:0000256" key="2">
    <source>
        <dbReference type="ARBA" id="ARBA00004609"/>
    </source>
</evidence>
<dbReference type="InterPro" id="IPR034015">
    <property type="entry name" value="M1_LTA4H"/>
</dbReference>
<evidence type="ECO:0000256" key="14">
    <source>
        <dbReference type="PIRSR" id="PIRSR634015-3"/>
    </source>
</evidence>
<dbReference type="FunFam" id="1.10.390.10:FF:000003">
    <property type="entry name" value="Leukotriene A(4) hydrolase"/>
    <property type="match status" value="1"/>
</dbReference>
<keyword evidence="8" id="KW-0378">Hydrolase</keyword>
<protein>
    <recommendedName>
        <fullName evidence="15">Peptidase M1 leukotriene A4 hydrolase/aminopeptidase C-terminal domain-containing protein</fullName>
    </recommendedName>
</protein>
<reference evidence="17" key="1">
    <citation type="submission" date="2020-01" db="EMBL/GenBank/DDBJ databases">
        <title>Draft genome sequence of the Termite Coptotermes fromosanus.</title>
        <authorList>
            <person name="Itakura S."/>
            <person name="Yosikawa Y."/>
            <person name="Umezawa K."/>
        </authorList>
    </citation>
    <scope>NUCLEOTIDE SEQUENCE [LARGE SCALE GENOMIC DNA]</scope>
</reference>
<dbReference type="Proteomes" id="UP000502823">
    <property type="component" value="Unassembled WGS sequence"/>
</dbReference>
<evidence type="ECO:0000313" key="16">
    <source>
        <dbReference type="EMBL" id="GFG38329.1"/>
    </source>
</evidence>
<dbReference type="GO" id="GO:0098552">
    <property type="term" value="C:side of membrane"/>
    <property type="evidence" value="ECO:0007669"/>
    <property type="project" value="UniProtKB-KW"/>
</dbReference>
<dbReference type="SUPFAM" id="SSF63737">
    <property type="entry name" value="Leukotriene A4 hydrolase N-terminal domain"/>
    <property type="match status" value="1"/>
</dbReference>
<feature type="binding site" evidence="14">
    <location>
        <position position="195"/>
    </location>
    <ligand>
        <name>Zn(2+)</name>
        <dbReference type="ChEBI" id="CHEBI:29105"/>
        <note>catalytic</note>
    </ligand>
</feature>